<feature type="domain" description="Peptide methionine sulphoxide reductase MsrA" evidence="5">
    <location>
        <begin position="2"/>
        <end position="117"/>
    </location>
</feature>
<evidence type="ECO:0000256" key="2">
    <source>
        <dbReference type="ARBA" id="ARBA00023002"/>
    </source>
</evidence>
<name>A0A5D4SYZ7_9BACI</name>
<gene>
    <name evidence="6" type="ORF">FZC76_10615</name>
</gene>
<dbReference type="GO" id="GO:0034599">
    <property type="term" value="P:cellular response to oxidative stress"/>
    <property type="evidence" value="ECO:0007669"/>
    <property type="project" value="TreeGrafter"/>
</dbReference>
<evidence type="ECO:0000256" key="4">
    <source>
        <dbReference type="ARBA" id="ARBA00048782"/>
    </source>
</evidence>
<dbReference type="AlphaFoldDB" id="A0A5D4SYZ7"/>
<organism evidence="6 7">
    <name type="scientific">Sutcliffiella horikoshii</name>
    <dbReference type="NCBI Taxonomy" id="79883"/>
    <lineage>
        <taxon>Bacteria</taxon>
        <taxon>Bacillati</taxon>
        <taxon>Bacillota</taxon>
        <taxon>Bacilli</taxon>
        <taxon>Bacillales</taxon>
        <taxon>Bacillaceae</taxon>
        <taxon>Sutcliffiella</taxon>
    </lineage>
</organism>
<dbReference type="Proteomes" id="UP000322524">
    <property type="component" value="Unassembled WGS sequence"/>
</dbReference>
<dbReference type="InterPro" id="IPR002569">
    <property type="entry name" value="Met_Sox_Rdtase_MsrA_dom"/>
</dbReference>
<evidence type="ECO:0000256" key="3">
    <source>
        <dbReference type="ARBA" id="ARBA00047806"/>
    </source>
</evidence>
<keyword evidence="2" id="KW-0560">Oxidoreductase</keyword>
<dbReference type="Gene3D" id="3.30.1060.10">
    <property type="entry name" value="Peptide methionine sulphoxide reductase MsrA"/>
    <property type="match status" value="1"/>
</dbReference>
<dbReference type="OrthoDB" id="4174719at2"/>
<evidence type="ECO:0000259" key="5">
    <source>
        <dbReference type="Pfam" id="PF01625"/>
    </source>
</evidence>
<proteinExistence type="predicted"/>
<accession>A0A5D4SYZ7</accession>
<dbReference type="EC" id="1.8.4.11" evidence="1"/>
<dbReference type="InterPro" id="IPR050162">
    <property type="entry name" value="MsrA_MetSO_reductase"/>
</dbReference>
<dbReference type="GO" id="GO:0008113">
    <property type="term" value="F:peptide-methionine (S)-S-oxide reductase activity"/>
    <property type="evidence" value="ECO:0007669"/>
    <property type="project" value="UniProtKB-EC"/>
</dbReference>
<dbReference type="SUPFAM" id="SSF55068">
    <property type="entry name" value="Peptide methionine sulfoxide reductase"/>
    <property type="match status" value="1"/>
</dbReference>
<dbReference type="Pfam" id="PF01625">
    <property type="entry name" value="PMSR"/>
    <property type="match status" value="1"/>
</dbReference>
<dbReference type="PANTHER" id="PTHR42799">
    <property type="entry name" value="MITOCHONDRIAL PEPTIDE METHIONINE SULFOXIDE REDUCTASE"/>
    <property type="match status" value="1"/>
</dbReference>
<comment type="caution">
    <text evidence="6">The sequence shown here is derived from an EMBL/GenBank/DDBJ whole genome shotgun (WGS) entry which is preliminary data.</text>
</comment>
<dbReference type="InterPro" id="IPR036509">
    <property type="entry name" value="Met_Sox_Rdtase_MsrA_sf"/>
</dbReference>
<evidence type="ECO:0000313" key="7">
    <source>
        <dbReference type="Proteomes" id="UP000322524"/>
    </source>
</evidence>
<evidence type="ECO:0000313" key="6">
    <source>
        <dbReference type="EMBL" id="TYS68189.1"/>
    </source>
</evidence>
<dbReference type="EMBL" id="VTEV01000004">
    <property type="protein sequence ID" value="TYS68189.1"/>
    <property type="molecule type" value="Genomic_DNA"/>
</dbReference>
<dbReference type="GO" id="GO:0005737">
    <property type="term" value="C:cytoplasm"/>
    <property type="evidence" value="ECO:0007669"/>
    <property type="project" value="TreeGrafter"/>
</dbReference>
<comment type="catalytic activity">
    <reaction evidence="4">
        <text>[thioredoxin]-disulfide + L-methionine + H2O = L-methionine (S)-S-oxide + [thioredoxin]-dithiol</text>
        <dbReference type="Rhea" id="RHEA:19993"/>
        <dbReference type="Rhea" id="RHEA-COMP:10698"/>
        <dbReference type="Rhea" id="RHEA-COMP:10700"/>
        <dbReference type="ChEBI" id="CHEBI:15377"/>
        <dbReference type="ChEBI" id="CHEBI:29950"/>
        <dbReference type="ChEBI" id="CHEBI:50058"/>
        <dbReference type="ChEBI" id="CHEBI:57844"/>
        <dbReference type="ChEBI" id="CHEBI:58772"/>
        <dbReference type="EC" id="1.8.4.11"/>
    </reaction>
</comment>
<protein>
    <recommendedName>
        <fullName evidence="1">peptide-methionine (S)-S-oxide reductase</fullName>
        <ecNumber evidence="1">1.8.4.11</ecNumber>
    </recommendedName>
</protein>
<evidence type="ECO:0000256" key="1">
    <source>
        <dbReference type="ARBA" id="ARBA00012502"/>
    </source>
</evidence>
<dbReference type="PANTHER" id="PTHR42799:SF13">
    <property type="entry name" value="PEPTIDE METHIONINE SULFOXIDE REDUCTASE"/>
    <property type="match status" value="1"/>
</dbReference>
<reference evidence="6 7" key="1">
    <citation type="submission" date="2019-08" db="EMBL/GenBank/DDBJ databases">
        <title>Bacillus genomes from the desert of Cuatro Cienegas, Coahuila.</title>
        <authorList>
            <person name="Olmedo-Alvarez G."/>
        </authorList>
    </citation>
    <scope>NUCLEOTIDE SEQUENCE [LARGE SCALE GENOMIC DNA]</scope>
    <source>
        <strain evidence="6 7">CH28_1T</strain>
    </source>
</reference>
<sequence length="180" mass="20987">MIRTRVGYAGGTTPAPTYKQMGDHTECLQIDYDPTQITFDEITRHFWNSHNSNRGNYKGRQYLSIFLFHENYQKEVLEKFKQETQDTNAQLIGTEIAPIVHFTLAEERHQKYYLKRYSSATQKLREHFPTEESFTDSTLVARLNSFVKGYGTLATLKEEILVWDREDAAKLISLVNGLKR</sequence>
<comment type="catalytic activity">
    <reaction evidence="3">
        <text>L-methionyl-[protein] + [thioredoxin]-disulfide + H2O = L-methionyl-(S)-S-oxide-[protein] + [thioredoxin]-dithiol</text>
        <dbReference type="Rhea" id="RHEA:14217"/>
        <dbReference type="Rhea" id="RHEA-COMP:10698"/>
        <dbReference type="Rhea" id="RHEA-COMP:10700"/>
        <dbReference type="Rhea" id="RHEA-COMP:12313"/>
        <dbReference type="Rhea" id="RHEA-COMP:12315"/>
        <dbReference type="ChEBI" id="CHEBI:15377"/>
        <dbReference type="ChEBI" id="CHEBI:16044"/>
        <dbReference type="ChEBI" id="CHEBI:29950"/>
        <dbReference type="ChEBI" id="CHEBI:44120"/>
        <dbReference type="ChEBI" id="CHEBI:50058"/>
        <dbReference type="EC" id="1.8.4.11"/>
    </reaction>
</comment>
<dbReference type="STRING" id="79883.GCA_001636495_02240"/>